<keyword evidence="1" id="KW-0560">Oxidoreductase</keyword>
<dbReference type="Proteomes" id="UP000269689">
    <property type="component" value="Unassembled WGS sequence"/>
</dbReference>
<evidence type="ECO:0000259" key="3">
    <source>
        <dbReference type="Pfam" id="PF01266"/>
    </source>
</evidence>
<dbReference type="EMBL" id="RKQK01000002">
    <property type="protein sequence ID" value="RPE67485.1"/>
    <property type="molecule type" value="Genomic_DNA"/>
</dbReference>
<dbReference type="PANTHER" id="PTHR13847">
    <property type="entry name" value="SARCOSINE DEHYDROGENASE-RELATED"/>
    <property type="match status" value="1"/>
</dbReference>
<comment type="caution">
    <text evidence="4">The sequence shown here is derived from an EMBL/GenBank/DDBJ whole genome shotgun (WGS) entry which is preliminary data.</text>
</comment>
<dbReference type="InterPro" id="IPR006076">
    <property type="entry name" value="FAD-dep_OxRdtase"/>
</dbReference>
<evidence type="ECO:0000313" key="5">
    <source>
        <dbReference type="Proteomes" id="UP000269689"/>
    </source>
</evidence>
<feature type="coiled-coil region" evidence="2">
    <location>
        <begin position="89"/>
        <end position="116"/>
    </location>
</feature>
<dbReference type="GO" id="GO:0005737">
    <property type="term" value="C:cytoplasm"/>
    <property type="evidence" value="ECO:0007669"/>
    <property type="project" value="TreeGrafter"/>
</dbReference>
<keyword evidence="5" id="KW-1185">Reference proteome</keyword>
<dbReference type="RefSeq" id="WP_123792919.1">
    <property type="nucleotide sequence ID" value="NZ_RKQK01000002.1"/>
</dbReference>
<dbReference type="SUPFAM" id="SSF51905">
    <property type="entry name" value="FAD/NAD(P)-binding domain"/>
    <property type="match status" value="1"/>
</dbReference>
<dbReference type="Gene3D" id="3.30.9.10">
    <property type="entry name" value="D-Amino Acid Oxidase, subunit A, domain 2"/>
    <property type="match status" value="1"/>
</dbReference>
<dbReference type="GO" id="GO:0016491">
    <property type="term" value="F:oxidoreductase activity"/>
    <property type="evidence" value="ECO:0007669"/>
    <property type="project" value="UniProtKB-KW"/>
</dbReference>
<evidence type="ECO:0000256" key="2">
    <source>
        <dbReference type="SAM" id="Coils"/>
    </source>
</evidence>
<name>A0A3N4UG97_9RHOB</name>
<dbReference type="InterPro" id="IPR036188">
    <property type="entry name" value="FAD/NAD-bd_sf"/>
</dbReference>
<dbReference type="SUPFAM" id="SSF54373">
    <property type="entry name" value="FAD-linked reductases, C-terminal domain"/>
    <property type="match status" value="1"/>
</dbReference>
<dbReference type="AlphaFoldDB" id="A0A3N4UG97"/>
<dbReference type="Pfam" id="PF01266">
    <property type="entry name" value="DAO"/>
    <property type="match status" value="1"/>
</dbReference>
<proteinExistence type="predicted"/>
<keyword evidence="2" id="KW-0175">Coiled coil</keyword>
<dbReference type="Gene3D" id="3.50.50.60">
    <property type="entry name" value="FAD/NAD(P)-binding domain"/>
    <property type="match status" value="1"/>
</dbReference>
<protein>
    <submittedName>
        <fullName evidence="4">Sarcosine oxidase subunit beta</fullName>
    </submittedName>
</protein>
<evidence type="ECO:0000256" key="1">
    <source>
        <dbReference type="ARBA" id="ARBA00023002"/>
    </source>
</evidence>
<accession>A0A3N4UG97</accession>
<dbReference type="OrthoDB" id="9806452at2"/>
<organism evidence="4 5">
    <name type="scientific">Pacificibacter maritimus</name>
    <dbReference type="NCBI Taxonomy" id="762213"/>
    <lineage>
        <taxon>Bacteria</taxon>
        <taxon>Pseudomonadati</taxon>
        <taxon>Pseudomonadota</taxon>
        <taxon>Alphaproteobacteria</taxon>
        <taxon>Rhodobacterales</taxon>
        <taxon>Roseobacteraceae</taxon>
        <taxon>Pacificibacter</taxon>
    </lineage>
</organism>
<feature type="domain" description="FAD dependent oxidoreductase" evidence="3">
    <location>
        <begin position="11"/>
        <end position="354"/>
    </location>
</feature>
<sequence>MKSSSNSATADTIVIGGGLHGCSTALHLALRGMKVIVVEKDRVGRHASSANAGGVRRLGRALPEVPLSAASAQMWQNIEALVDDDCGFVASYQVKLADTDEQMDQLRARAQQVRDIGFEHEHIIDQQTLRDLVPAVSPACIGAMAVKGDGFANPFQTIKAFHQKCKQLGVTFHEGSGVDRIERAGTEWSVQTADGTFVAPNIVNCAGAWGGKIAAMLGDDLHVEARAPMLIITEKMPHFIDCVAGAQGIPFSFKQFPNGTVLIGGGHVGTAHPDINKTDLNFEGLATYAKTAQRYFPIMKNAKIVRCWAGIEGFMPDGIPVIGAGQADNVFHSFGYSAHGYQMGPVCGKILSELVIDKASTLPIAPFAPTRFAA</sequence>
<reference evidence="4 5" key="1">
    <citation type="submission" date="2018-11" db="EMBL/GenBank/DDBJ databases">
        <title>Genomic Encyclopedia of Type Strains, Phase IV (KMG-IV): sequencing the most valuable type-strain genomes for metagenomic binning, comparative biology and taxonomic classification.</title>
        <authorList>
            <person name="Goeker M."/>
        </authorList>
    </citation>
    <scope>NUCLEOTIDE SEQUENCE [LARGE SCALE GENOMIC DNA]</scope>
    <source>
        <strain evidence="4 5">DSM 104731</strain>
    </source>
</reference>
<gene>
    <name evidence="4" type="ORF">EDD53_1895</name>
</gene>
<evidence type="ECO:0000313" key="4">
    <source>
        <dbReference type="EMBL" id="RPE67485.1"/>
    </source>
</evidence>